<dbReference type="PROSITE" id="PS00217">
    <property type="entry name" value="SUGAR_TRANSPORT_2"/>
    <property type="match status" value="1"/>
</dbReference>
<dbReference type="Pfam" id="PF00083">
    <property type="entry name" value="Sugar_tr"/>
    <property type="match status" value="1"/>
</dbReference>
<dbReference type="FunFam" id="1.20.1250.20:FF:000218">
    <property type="entry name" value="facilitated trehalose transporter Tret1"/>
    <property type="match status" value="1"/>
</dbReference>
<keyword evidence="10" id="KW-1185">Reference proteome</keyword>
<evidence type="ECO:0000256" key="5">
    <source>
        <dbReference type="ARBA" id="ARBA00022692"/>
    </source>
</evidence>
<protein>
    <submittedName>
        <fullName evidence="9">Sugar transporter protein 2</fullName>
    </submittedName>
</protein>
<evidence type="ECO:0000256" key="3">
    <source>
        <dbReference type="ARBA" id="ARBA00022475"/>
    </source>
</evidence>
<dbReference type="GO" id="GO:0022857">
    <property type="term" value="F:transmembrane transporter activity"/>
    <property type="evidence" value="ECO:0007669"/>
    <property type="project" value="InterPro"/>
</dbReference>
<dbReference type="PRINTS" id="PR00171">
    <property type="entry name" value="SUGRTRNSPORT"/>
</dbReference>
<reference evidence="9 10" key="1">
    <citation type="journal article" date="2011" name="Cell">
        <title>The monarch butterfly genome yields insights into long-distance migration.</title>
        <authorList>
            <person name="Zhan S."/>
            <person name="Merlin C."/>
            <person name="Boore J.L."/>
            <person name="Reppert S.M."/>
        </authorList>
    </citation>
    <scope>NUCLEOTIDE SEQUENCE [LARGE SCALE GENOMIC DNA]</scope>
    <source>
        <strain evidence="9">F-2</strain>
    </source>
</reference>
<keyword evidence="6" id="KW-1133">Transmembrane helix</keyword>
<comment type="subcellular location">
    <subcellularLocation>
        <location evidence="1">Cell membrane</location>
        <topology evidence="1">Multi-pass membrane protein</topology>
    </subcellularLocation>
</comment>
<dbReference type="AlphaFoldDB" id="A0A212F161"/>
<dbReference type="InterPro" id="IPR005829">
    <property type="entry name" value="Sugar_transporter_CS"/>
</dbReference>
<dbReference type="InterPro" id="IPR003663">
    <property type="entry name" value="Sugar/inositol_transpt"/>
</dbReference>
<dbReference type="Proteomes" id="UP000007151">
    <property type="component" value="Unassembled WGS sequence"/>
</dbReference>
<evidence type="ECO:0000256" key="2">
    <source>
        <dbReference type="ARBA" id="ARBA00022448"/>
    </source>
</evidence>
<evidence type="ECO:0000256" key="8">
    <source>
        <dbReference type="ARBA" id="ARBA00023180"/>
    </source>
</evidence>
<keyword evidence="4 9" id="KW-0762">Sugar transport</keyword>
<keyword evidence="7" id="KW-0472">Membrane</keyword>
<keyword evidence="2" id="KW-0813">Transport</keyword>
<dbReference type="InterPro" id="IPR005828">
    <property type="entry name" value="MFS_sugar_transport-like"/>
</dbReference>
<organism evidence="9 10">
    <name type="scientific">Danaus plexippus plexippus</name>
    <dbReference type="NCBI Taxonomy" id="278856"/>
    <lineage>
        <taxon>Eukaryota</taxon>
        <taxon>Metazoa</taxon>
        <taxon>Ecdysozoa</taxon>
        <taxon>Arthropoda</taxon>
        <taxon>Hexapoda</taxon>
        <taxon>Insecta</taxon>
        <taxon>Pterygota</taxon>
        <taxon>Neoptera</taxon>
        <taxon>Endopterygota</taxon>
        <taxon>Lepidoptera</taxon>
        <taxon>Glossata</taxon>
        <taxon>Ditrysia</taxon>
        <taxon>Papilionoidea</taxon>
        <taxon>Nymphalidae</taxon>
        <taxon>Danainae</taxon>
        <taxon>Danaini</taxon>
        <taxon>Danaina</taxon>
        <taxon>Danaus</taxon>
        <taxon>Danaus</taxon>
    </lineage>
</organism>
<dbReference type="STRING" id="278856.A0A212F161"/>
<name>A0A212F161_DANPL</name>
<dbReference type="SUPFAM" id="SSF103473">
    <property type="entry name" value="MFS general substrate transporter"/>
    <property type="match status" value="1"/>
</dbReference>
<proteinExistence type="predicted"/>
<comment type="caution">
    <text evidence="9">The sequence shown here is derived from an EMBL/GenBank/DDBJ whole genome shotgun (WGS) entry which is preliminary data.</text>
</comment>
<dbReference type="PANTHER" id="PTHR48021">
    <property type="match status" value="1"/>
</dbReference>
<dbReference type="InterPro" id="IPR050549">
    <property type="entry name" value="MFS_Trehalose_Transporter"/>
</dbReference>
<dbReference type="InterPro" id="IPR036259">
    <property type="entry name" value="MFS_trans_sf"/>
</dbReference>
<evidence type="ECO:0000313" key="10">
    <source>
        <dbReference type="Proteomes" id="UP000007151"/>
    </source>
</evidence>
<keyword evidence="5" id="KW-0812">Transmembrane</keyword>
<dbReference type="KEGG" id="dpl:KGM_213913"/>
<dbReference type="PANTHER" id="PTHR48021:SF68">
    <property type="entry name" value="MAJOR FACILITATOR SUPERFAMILY (MFS) PROFILE DOMAIN-CONTAINING PROTEIN"/>
    <property type="match status" value="1"/>
</dbReference>
<gene>
    <name evidence="9" type="ORF">KGM_213913</name>
</gene>
<evidence type="ECO:0000256" key="6">
    <source>
        <dbReference type="ARBA" id="ARBA00022989"/>
    </source>
</evidence>
<dbReference type="PROSITE" id="PS50850">
    <property type="entry name" value="MFS"/>
    <property type="match status" value="1"/>
</dbReference>
<evidence type="ECO:0000256" key="1">
    <source>
        <dbReference type="ARBA" id="ARBA00004651"/>
    </source>
</evidence>
<evidence type="ECO:0000256" key="4">
    <source>
        <dbReference type="ARBA" id="ARBA00022597"/>
    </source>
</evidence>
<dbReference type="GO" id="GO:0005886">
    <property type="term" value="C:plasma membrane"/>
    <property type="evidence" value="ECO:0007669"/>
    <property type="project" value="UniProtKB-SubCell"/>
</dbReference>
<dbReference type="eggNOG" id="KOG0254">
    <property type="taxonomic scope" value="Eukaryota"/>
</dbReference>
<keyword evidence="8" id="KW-0325">Glycoprotein</keyword>
<sequence length="502" mass="55353">MGKSESWITPFKKQCFVTLGVCLNMAAHGLVMGFAAILLPQLRLPGSLIPIDDSSGSWIAAILGFALVVGNFIVPTIMAKFGRRTANLASLVPMIIGWFLIIIANNITILLVARFLQGLAMGMSASLGPVLIGEYTSPKNRGAFLAVISLTIATGVLFVHSLGSYFSWQKTALIIAILVFIDLLIVIYSPESPSWLADQGKYDECRKVFKWLRGDEENDELEKMIDSSKIVREAKELTNVSQSFSKTVRSNLAYVNVTIRKKEFYKPIIIMIHIYTLGQWAGANILAAYTMDIFSHVIGDGTNISLMVITLDTQRIISNSIAVYVIKKVKRRTMLLATVSINLFAFLATACYTYFKSQNMLPFDHPAIGIALIHIHMLSIATGTVPLPFIIAGELFPLEYRSLAGGLSVLFLSSNLFITVKTVPVLFKTVGIHGAYVLYAGVVGYCLVVAMLLLPETKDRTLQEIEEDFRGKPLSPEELKSTQSLTSMRYLNTDRRCSSPVV</sequence>
<evidence type="ECO:0000313" key="9">
    <source>
        <dbReference type="EMBL" id="OWR47467.1"/>
    </source>
</evidence>
<accession>A0A212F161</accession>
<dbReference type="InterPro" id="IPR020846">
    <property type="entry name" value="MFS_dom"/>
</dbReference>
<dbReference type="Gene3D" id="1.20.1250.20">
    <property type="entry name" value="MFS general substrate transporter like domains"/>
    <property type="match status" value="1"/>
</dbReference>
<keyword evidence="3" id="KW-1003">Cell membrane</keyword>
<dbReference type="EMBL" id="AGBW02010956">
    <property type="protein sequence ID" value="OWR47467.1"/>
    <property type="molecule type" value="Genomic_DNA"/>
</dbReference>
<evidence type="ECO:0000256" key="7">
    <source>
        <dbReference type="ARBA" id="ARBA00023136"/>
    </source>
</evidence>